<name>A0ABV4CT67_9PSEU</name>
<dbReference type="PANTHER" id="PTHR30461">
    <property type="entry name" value="DNA-INVERTASE FROM LAMBDOID PROPHAGE"/>
    <property type="match status" value="1"/>
</dbReference>
<dbReference type="CDD" id="cd00338">
    <property type="entry name" value="Ser_Recombinase"/>
    <property type="match status" value="1"/>
</dbReference>
<evidence type="ECO:0000313" key="4">
    <source>
        <dbReference type="Proteomes" id="UP001564626"/>
    </source>
</evidence>
<dbReference type="Pfam" id="PF07508">
    <property type="entry name" value="Recombinase"/>
    <property type="match status" value="1"/>
</dbReference>
<comment type="caution">
    <text evidence="3">The sequence shown here is derived from an EMBL/GenBank/DDBJ whole genome shotgun (WGS) entry which is preliminary data.</text>
</comment>
<dbReference type="Pfam" id="PF00239">
    <property type="entry name" value="Resolvase"/>
    <property type="match status" value="1"/>
</dbReference>
<dbReference type="InterPro" id="IPR025827">
    <property type="entry name" value="Zn_ribbon_recom_dom"/>
</dbReference>
<dbReference type="Pfam" id="PF13408">
    <property type="entry name" value="Zn_ribbon_recom"/>
    <property type="match status" value="1"/>
</dbReference>
<dbReference type="RefSeq" id="WP_369775460.1">
    <property type="nucleotide sequence ID" value="NZ_JBGEHV010000061.1"/>
</dbReference>
<dbReference type="Gene3D" id="3.40.50.1390">
    <property type="entry name" value="Resolvase, N-terminal catalytic domain"/>
    <property type="match status" value="1"/>
</dbReference>
<dbReference type="PANTHER" id="PTHR30461:SF23">
    <property type="entry name" value="DNA RECOMBINASE-RELATED"/>
    <property type="match status" value="1"/>
</dbReference>
<evidence type="ECO:0000313" key="3">
    <source>
        <dbReference type="EMBL" id="MEY8042609.1"/>
    </source>
</evidence>
<dbReference type="SMART" id="SM00857">
    <property type="entry name" value="Resolvase"/>
    <property type="match status" value="1"/>
</dbReference>
<organism evidence="3 4">
    <name type="scientific">Saccharopolyspora cebuensis</name>
    <dbReference type="NCBI Taxonomy" id="418759"/>
    <lineage>
        <taxon>Bacteria</taxon>
        <taxon>Bacillati</taxon>
        <taxon>Actinomycetota</taxon>
        <taxon>Actinomycetes</taxon>
        <taxon>Pseudonocardiales</taxon>
        <taxon>Pseudonocardiaceae</taxon>
        <taxon>Saccharopolyspora</taxon>
    </lineage>
</organism>
<dbReference type="InterPro" id="IPR006119">
    <property type="entry name" value="Resolv_N"/>
</dbReference>
<feature type="domain" description="Recombinase" evidence="2">
    <location>
        <begin position="164"/>
        <end position="325"/>
    </location>
</feature>
<accession>A0ABV4CT67</accession>
<dbReference type="InterPro" id="IPR011109">
    <property type="entry name" value="DNA_bind_recombinase_dom"/>
</dbReference>
<dbReference type="PROSITE" id="PS51736">
    <property type="entry name" value="RECOMBINASES_3"/>
    <property type="match status" value="1"/>
</dbReference>
<dbReference type="SUPFAM" id="SSF53041">
    <property type="entry name" value="Resolvase-like"/>
    <property type="match status" value="1"/>
</dbReference>
<gene>
    <name evidence="3" type="ORF">AB8O55_24655</name>
</gene>
<dbReference type="InterPro" id="IPR038109">
    <property type="entry name" value="DNA_bind_recomb_sf"/>
</dbReference>
<evidence type="ECO:0000259" key="2">
    <source>
        <dbReference type="PROSITE" id="PS51737"/>
    </source>
</evidence>
<proteinExistence type="predicted"/>
<sequence length="591" mass="66979">MSRKFAFYGRVSTEDQQDPEASRNWQLSRARQLVDAHGSVVEEFFDIGQSRSLPWKRRPEASRLLAALRNPDRGFDAVVVGEPQRAFYGNQYSLTHPVFEHYGIQLWVPEVGGPIDPTSEAHDLIMGVFGGMSKGERNRIKIRVRSAMHSQTEIEGRYLGGRPPYGYRIADGGPHPNPTKAADGKRLHRLEPDPVTAPVVERIFSEYLDGIGIYAIAEGLTRDGIPCPSAHDPARNRHRSGVAWSKGAIRVILNNPRYTGFQVWNKQRKHETLIDVDDVALGHRTQQRHNTLDQWVYSTEPTHQAIITPDTFTRAREVAASRAHGTKHRTRTRVHHRYVLRGLLYCGLCDRRMQGQKSRHQLYYRCRYTQEYALANTVDHPTNVYLPEHGILGALDDWITTSLQPPHLERTLDALTAAEDTGPDHSAHAETQRIIDDCDTKLVSHRRALEAGADPALVTEWIRETQARRTEALARLRPATETRKLDRDEIRALITKIDNTRDLIHHADPTDKAPLYHQLGLRLTYHPHNDTVRVDMIVDPDRLGLWCVSEGGLRHVVVAFLRNQGMHALKDSCLDHHGAMSLHQRGGGAPR</sequence>
<dbReference type="Proteomes" id="UP001564626">
    <property type="component" value="Unassembled WGS sequence"/>
</dbReference>
<keyword evidence="4" id="KW-1185">Reference proteome</keyword>
<dbReference type="EMBL" id="JBGEHV010000061">
    <property type="protein sequence ID" value="MEY8042609.1"/>
    <property type="molecule type" value="Genomic_DNA"/>
</dbReference>
<dbReference type="PROSITE" id="PS51737">
    <property type="entry name" value="RECOMBINASE_DNA_BIND"/>
    <property type="match status" value="1"/>
</dbReference>
<dbReference type="InterPro" id="IPR036162">
    <property type="entry name" value="Resolvase-like_N_sf"/>
</dbReference>
<dbReference type="Gene3D" id="3.90.1750.20">
    <property type="entry name" value="Putative Large Serine Recombinase, Chain B, Domain 2"/>
    <property type="match status" value="1"/>
</dbReference>
<reference evidence="3 4" key="1">
    <citation type="submission" date="2024-08" db="EMBL/GenBank/DDBJ databases">
        <title>Genome mining of Saccharopolyspora cebuensis PGLac3 from Nigerian medicinal plant.</title>
        <authorList>
            <person name="Ezeobiora C.E."/>
            <person name="Igbokwe N.H."/>
            <person name="Amin D.H."/>
            <person name="Mendie U.E."/>
        </authorList>
    </citation>
    <scope>NUCLEOTIDE SEQUENCE [LARGE SCALE GENOMIC DNA]</scope>
    <source>
        <strain evidence="3 4">PGLac3</strain>
    </source>
</reference>
<protein>
    <submittedName>
        <fullName evidence="3">Recombinase family protein</fullName>
    </submittedName>
</protein>
<dbReference type="InterPro" id="IPR050639">
    <property type="entry name" value="SSR_resolvase"/>
</dbReference>
<feature type="domain" description="Resolvase/invertase-type recombinase catalytic" evidence="1">
    <location>
        <begin position="4"/>
        <end position="155"/>
    </location>
</feature>
<evidence type="ECO:0000259" key="1">
    <source>
        <dbReference type="PROSITE" id="PS51736"/>
    </source>
</evidence>